<dbReference type="CDD" id="cd06173">
    <property type="entry name" value="MFS_MefA_like"/>
    <property type="match status" value="1"/>
</dbReference>
<evidence type="ECO:0000256" key="2">
    <source>
        <dbReference type="ARBA" id="ARBA00022475"/>
    </source>
</evidence>
<feature type="transmembrane region" description="Helical" evidence="6">
    <location>
        <begin position="281"/>
        <end position="303"/>
    </location>
</feature>
<dbReference type="PANTHER" id="PTHR23513">
    <property type="entry name" value="INTEGRAL MEMBRANE EFFLUX PROTEIN-RELATED"/>
    <property type="match status" value="1"/>
</dbReference>
<dbReference type="Gene3D" id="1.20.1250.20">
    <property type="entry name" value="MFS general substrate transporter like domains"/>
    <property type="match status" value="1"/>
</dbReference>
<feature type="transmembrane region" description="Helical" evidence="6">
    <location>
        <begin position="74"/>
        <end position="93"/>
    </location>
</feature>
<feature type="transmembrane region" description="Helical" evidence="6">
    <location>
        <begin position="309"/>
        <end position="331"/>
    </location>
</feature>
<sequence>MTISLLRGDFALVWWSGLISMTGSWMLSAALPAFVYLTTRSVLAASLMFVASLLPRVLLGGWAGSLADRYDRRVLLAALNALAALSLLPLLALDARSLWLVYVVEVLETLVLLPLGPAENSLLPALVSNDTLPRANALNALNNNLARLVGPALGGVMLTWGGLDLVVLVDVASYVLAALLIWRVRYRGAKSMTSEEPVKRAWRSGLAVVWRSSALRLLTLAMAVGAIGEGVFGVLLAPFVTSVLGGDARAYGLVISAQAIGGLVGGVVAARYAHRWEAARLLTWGSVGLGLVDLAMFVYPLWLPIVPPAVALMVLAGIPASFSGAAWATLMQRHASDAVRGRAFGVAGQLSAVGVFAGVGIANLAREAAWIVPVISTHAATLLLGGILLGALGRRAGLWSRGEVDLDGRGAAPARSQSEG</sequence>
<evidence type="ECO:0000313" key="9">
    <source>
        <dbReference type="Proteomes" id="UP000248326"/>
    </source>
</evidence>
<keyword evidence="4 6" id="KW-1133">Transmembrane helix</keyword>
<evidence type="ECO:0000259" key="7">
    <source>
        <dbReference type="PROSITE" id="PS50850"/>
    </source>
</evidence>
<dbReference type="Pfam" id="PF07690">
    <property type="entry name" value="MFS_1"/>
    <property type="match status" value="1"/>
</dbReference>
<keyword evidence="3 6" id="KW-0812">Transmembrane</keyword>
<evidence type="ECO:0000256" key="3">
    <source>
        <dbReference type="ARBA" id="ARBA00022692"/>
    </source>
</evidence>
<feature type="transmembrane region" description="Helical" evidence="6">
    <location>
        <begin position="42"/>
        <end position="62"/>
    </location>
</feature>
<feature type="transmembrane region" description="Helical" evidence="6">
    <location>
        <begin position="217"/>
        <end position="244"/>
    </location>
</feature>
<dbReference type="PROSITE" id="PS50850">
    <property type="entry name" value="MFS"/>
    <property type="match status" value="1"/>
</dbReference>
<dbReference type="InterPro" id="IPR036259">
    <property type="entry name" value="MFS_trans_sf"/>
</dbReference>
<organism evidence="8 9">
    <name type="scientific">Deinococcus yavapaiensis KR-236</name>
    <dbReference type="NCBI Taxonomy" id="694435"/>
    <lineage>
        <taxon>Bacteria</taxon>
        <taxon>Thermotogati</taxon>
        <taxon>Deinococcota</taxon>
        <taxon>Deinococci</taxon>
        <taxon>Deinococcales</taxon>
        <taxon>Deinococcaceae</taxon>
        <taxon>Deinococcus</taxon>
    </lineage>
</organism>
<dbReference type="GO" id="GO:0005886">
    <property type="term" value="C:plasma membrane"/>
    <property type="evidence" value="ECO:0007669"/>
    <property type="project" value="UniProtKB-SubCell"/>
</dbReference>
<evidence type="ECO:0000256" key="1">
    <source>
        <dbReference type="ARBA" id="ARBA00004651"/>
    </source>
</evidence>
<dbReference type="AlphaFoldDB" id="A0A318SML0"/>
<feature type="transmembrane region" description="Helical" evidence="6">
    <location>
        <begin position="343"/>
        <end position="362"/>
    </location>
</feature>
<gene>
    <name evidence="8" type="ORF">DES52_10729</name>
</gene>
<feature type="domain" description="Major facilitator superfamily (MFS) profile" evidence="7">
    <location>
        <begin position="214"/>
        <end position="420"/>
    </location>
</feature>
<feature type="transmembrane region" description="Helical" evidence="6">
    <location>
        <begin position="12"/>
        <end position="36"/>
    </location>
</feature>
<evidence type="ECO:0000256" key="6">
    <source>
        <dbReference type="SAM" id="Phobius"/>
    </source>
</evidence>
<dbReference type="OrthoDB" id="3227279at2"/>
<dbReference type="GO" id="GO:0022857">
    <property type="term" value="F:transmembrane transporter activity"/>
    <property type="evidence" value="ECO:0007669"/>
    <property type="project" value="InterPro"/>
</dbReference>
<dbReference type="Proteomes" id="UP000248326">
    <property type="component" value="Unassembled WGS sequence"/>
</dbReference>
<evidence type="ECO:0000256" key="5">
    <source>
        <dbReference type="ARBA" id="ARBA00023136"/>
    </source>
</evidence>
<feature type="transmembrane region" description="Helical" evidence="6">
    <location>
        <begin position="368"/>
        <end position="392"/>
    </location>
</feature>
<comment type="caution">
    <text evidence="8">The sequence shown here is derived from an EMBL/GenBank/DDBJ whole genome shotgun (WGS) entry which is preliminary data.</text>
</comment>
<name>A0A318SML0_9DEIO</name>
<dbReference type="RefSeq" id="WP_110886683.1">
    <property type="nucleotide sequence ID" value="NZ_QJSX01000007.1"/>
</dbReference>
<accession>A0A318SML0</accession>
<feature type="transmembrane region" description="Helical" evidence="6">
    <location>
        <begin position="250"/>
        <end position="269"/>
    </location>
</feature>
<dbReference type="InterPro" id="IPR011701">
    <property type="entry name" value="MFS"/>
</dbReference>
<keyword evidence="2" id="KW-1003">Cell membrane</keyword>
<evidence type="ECO:0000313" key="8">
    <source>
        <dbReference type="EMBL" id="PYE53771.1"/>
    </source>
</evidence>
<dbReference type="SUPFAM" id="SSF103473">
    <property type="entry name" value="MFS general substrate transporter"/>
    <property type="match status" value="1"/>
</dbReference>
<feature type="transmembrane region" description="Helical" evidence="6">
    <location>
        <begin position="157"/>
        <end position="182"/>
    </location>
</feature>
<proteinExistence type="predicted"/>
<keyword evidence="5 6" id="KW-0472">Membrane</keyword>
<dbReference type="EMBL" id="QJSX01000007">
    <property type="protein sequence ID" value="PYE53771.1"/>
    <property type="molecule type" value="Genomic_DNA"/>
</dbReference>
<dbReference type="InterPro" id="IPR020846">
    <property type="entry name" value="MFS_dom"/>
</dbReference>
<dbReference type="PANTHER" id="PTHR23513:SF6">
    <property type="entry name" value="MAJOR FACILITATOR SUPERFAMILY ASSOCIATED DOMAIN-CONTAINING PROTEIN"/>
    <property type="match status" value="1"/>
</dbReference>
<protein>
    <submittedName>
        <fullName evidence="8">Putative MFS family arabinose efflux permease</fullName>
    </submittedName>
</protein>
<reference evidence="8 9" key="1">
    <citation type="submission" date="2018-06" db="EMBL/GenBank/DDBJ databases">
        <title>Genomic Encyclopedia of Type Strains, Phase IV (KMG-IV): sequencing the most valuable type-strain genomes for metagenomic binning, comparative biology and taxonomic classification.</title>
        <authorList>
            <person name="Goeker M."/>
        </authorList>
    </citation>
    <scope>NUCLEOTIDE SEQUENCE [LARGE SCALE GENOMIC DNA]</scope>
    <source>
        <strain evidence="8 9">DSM 18048</strain>
    </source>
</reference>
<keyword evidence="9" id="KW-1185">Reference proteome</keyword>
<comment type="subcellular location">
    <subcellularLocation>
        <location evidence="1">Cell membrane</location>
        <topology evidence="1">Multi-pass membrane protein</topology>
    </subcellularLocation>
</comment>
<evidence type="ECO:0000256" key="4">
    <source>
        <dbReference type="ARBA" id="ARBA00022989"/>
    </source>
</evidence>